<sequence>MPEVHQLIPGPITCHCWNGDRSRFAISPNNTEVHIYTKKGSKWEVQHVLSEHGQKVTGMDWAPKSDRLVTCGALVDKCMYLQDRNAYVWTFAGEEWKPSLVILRINRAATTVRWSPLGYCKWVSKHIKKPLRSTVLGIDWHPNNYLLAAAAVTSRPGSTPLNHRVFSGYVKEIEEKPEATCWGKKMTFGACMAEFSNGGGGWVHSVSFSPSGNKLAWVGHDSSVSVANQAADGQVSTVMHSYLPYLSCLFLTENSLVAAGYDCCPVLWMHDDAGSLTYINKLDTAEKKTKGVCEACSSSITLFPFHPPFFFSAMDKFKGLDNRANAGGRDVELDSTHQNAISEILLHTGSRENVSKFATVGVDGQLVIWDCKSLESSIAGLRFK</sequence>
<keyword evidence="11" id="KW-1185">Reference proteome</keyword>
<dbReference type="GO" id="GO:0005885">
    <property type="term" value="C:Arp2/3 protein complex"/>
    <property type="evidence" value="ECO:0007669"/>
    <property type="project" value="InterPro"/>
</dbReference>
<dbReference type="PANTHER" id="PTHR10709:SF2">
    <property type="entry name" value="ACTIN-RELATED PROTEIN 2_3 COMPLEX SUBUNIT"/>
    <property type="match status" value="1"/>
</dbReference>
<dbReference type="InterPro" id="IPR017383">
    <property type="entry name" value="ARPC1"/>
</dbReference>
<comment type="subcellular location">
    <subcellularLocation>
        <location evidence="1">Cytoplasm</location>
        <location evidence="1">Cytoskeleton</location>
    </subcellularLocation>
</comment>
<dbReference type="Gene3D" id="2.130.10.10">
    <property type="entry name" value="YVTN repeat-like/Quinoprotein amine dehydrogenase"/>
    <property type="match status" value="1"/>
</dbReference>
<evidence type="ECO:0000313" key="11">
    <source>
        <dbReference type="Proteomes" id="UP001174909"/>
    </source>
</evidence>
<keyword evidence="6" id="KW-0009">Actin-binding</keyword>
<dbReference type="InterPro" id="IPR001680">
    <property type="entry name" value="WD40_rpt"/>
</dbReference>
<reference evidence="10" key="1">
    <citation type="submission" date="2023-03" db="EMBL/GenBank/DDBJ databases">
        <authorList>
            <person name="Steffen K."/>
            <person name="Cardenas P."/>
        </authorList>
    </citation>
    <scope>NUCLEOTIDE SEQUENCE</scope>
</reference>
<evidence type="ECO:0000256" key="1">
    <source>
        <dbReference type="ARBA" id="ARBA00004245"/>
    </source>
</evidence>
<dbReference type="InterPro" id="IPR015943">
    <property type="entry name" value="WD40/YVTN_repeat-like_dom_sf"/>
</dbReference>
<dbReference type="SMART" id="SM00320">
    <property type="entry name" value="WD40"/>
    <property type="match status" value="3"/>
</dbReference>
<dbReference type="Pfam" id="PF00400">
    <property type="entry name" value="WD40"/>
    <property type="match status" value="1"/>
</dbReference>
<evidence type="ECO:0000256" key="4">
    <source>
        <dbReference type="ARBA" id="ARBA00022574"/>
    </source>
</evidence>
<keyword evidence="3" id="KW-0963">Cytoplasm</keyword>
<protein>
    <recommendedName>
        <fullName evidence="8">Arp2/3 complex 41 kDa subunit</fullName>
    </recommendedName>
    <alternativeName>
        <fullName evidence="9">p41-ARC</fullName>
    </alternativeName>
</protein>
<dbReference type="GO" id="GO:0034314">
    <property type="term" value="P:Arp2/3 complex-mediated actin nucleation"/>
    <property type="evidence" value="ECO:0007669"/>
    <property type="project" value="InterPro"/>
</dbReference>
<evidence type="ECO:0000256" key="3">
    <source>
        <dbReference type="ARBA" id="ARBA00022490"/>
    </source>
</evidence>
<dbReference type="PANTHER" id="PTHR10709">
    <property type="entry name" value="ACTIN-RELATED PROTEIN 2/3 COMPLEX SUBUNIT 1"/>
    <property type="match status" value="1"/>
</dbReference>
<evidence type="ECO:0000256" key="9">
    <source>
        <dbReference type="ARBA" id="ARBA00041789"/>
    </source>
</evidence>
<evidence type="ECO:0000256" key="7">
    <source>
        <dbReference type="ARBA" id="ARBA00023212"/>
    </source>
</evidence>
<evidence type="ECO:0000256" key="6">
    <source>
        <dbReference type="ARBA" id="ARBA00023203"/>
    </source>
</evidence>
<dbReference type="GO" id="GO:0051015">
    <property type="term" value="F:actin filament binding"/>
    <property type="evidence" value="ECO:0007669"/>
    <property type="project" value="TreeGrafter"/>
</dbReference>
<evidence type="ECO:0000313" key="10">
    <source>
        <dbReference type="EMBL" id="CAI7994609.1"/>
    </source>
</evidence>
<evidence type="ECO:0000256" key="8">
    <source>
        <dbReference type="ARBA" id="ARBA00041244"/>
    </source>
</evidence>
<name>A0AA35QWE1_GEOBA</name>
<keyword evidence="5" id="KW-0677">Repeat</keyword>
<proteinExistence type="inferred from homology"/>
<dbReference type="InterPro" id="IPR036322">
    <property type="entry name" value="WD40_repeat_dom_sf"/>
</dbReference>
<accession>A0AA35QWE1</accession>
<comment type="similarity">
    <text evidence="2">Belongs to the WD repeat ARPC1 family.</text>
</comment>
<dbReference type="SUPFAM" id="SSF50978">
    <property type="entry name" value="WD40 repeat-like"/>
    <property type="match status" value="1"/>
</dbReference>
<keyword evidence="7" id="KW-0206">Cytoskeleton</keyword>
<dbReference type="EMBL" id="CASHTH010000222">
    <property type="protein sequence ID" value="CAI7994609.1"/>
    <property type="molecule type" value="Genomic_DNA"/>
</dbReference>
<evidence type="ECO:0000256" key="2">
    <source>
        <dbReference type="ARBA" id="ARBA00006260"/>
    </source>
</evidence>
<organism evidence="10 11">
    <name type="scientific">Geodia barretti</name>
    <name type="common">Barrett's horny sponge</name>
    <dbReference type="NCBI Taxonomy" id="519541"/>
    <lineage>
        <taxon>Eukaryota</taxon>
        <taxon>Metazoa</taxon>
        <taxon>Porifera</taxon>
        <taxon>Demospongiae</taxon>
        <taxon>Heteroscleromorpha</taxon>
        <taxon>Tetractinellida</taxon>
        <taxon>Astrophorina</taxon>
        <taxon>Geodiidae</taxon>
        <taxon>Geodia</taxon>
    </lineage>
</organism>
<gene>
    <name evidence="10" type="ORF">GBAR_LOCUS1513</name>
</gene>
<dbReference type="Proteomes" id="UP001174909">
    <property type="component" value="Unassembled WGS sequence"/>
</dbReference>
<comment type="caution">
    <text evidence="10">The sequence shown here is derived from an EMBL/GenBank/DDBJ whole genome shotgun (WGS) entry which is preliminary data.</text>
</comment>
<dbReference type="AlphaFoldDB" id="A0AA35QWE1"/>
<keyword evidence="4" id="KW-0853">WD repeat</keyword>
<evidence type="ECO:0000256" key="5">
    <source>
        <dbReference type="ARBA" id="ARBA00022737"/>
    </source>
</evidence>